<accession>A0A816NK99</accession>
<reference evidence="1" key="1">
    <citation type="submission" date="2021-02" db="EMBL/GenBank/DDBJ databases">
        <authorList>
            <person name="Nowell W R."/>
        </authorList>
    </citation>
    <scope>NUCLEOTIDE SEQUENCE</scope>
</reference>
<dbReference type="EMBL" id="CAJNRG010001618">
    <property type="protein sequence ID" value="CAF2035727.1"/>
    <property type="molecule type" value="Genomic_DNA"/>
</dbReference>
<dbReference type="Proteomes" id="UP000663887">
    <property type="component" value="Unassembled WGS sequence"/>
</dbReference>
<name>A0A816NK99_9BILA</name>
<dbReference type="AlphaFoldDB" id="A0A816NK99"/>
<comment type="caution">
    <text evidence="1">The sequence shown here is derived from an EMBL/GenBank/DDBJ whole genome shotgun (WGS) entry which is preliminary data.</text>
</comment>
<organism evidence="1 3">
    <name type="scientific">Rotaria magnacalcarata</name>
    <dbReference type="NCBI Taxonomy" id="392030"/>
    <lineage>
        <taxon>Eukaryota</taxon>
        <taxon>Metazoa</taxon>
        <taxon>Spiralia</taxon>
        <taxon>Gnathifera</taxon>
        <taxon>Rotifera</taxon>
        <taxon>Eurotatoria</taxon>
        <taxon>Bdelloidea</taxon>
        <taxon>Philodinida</taxon>
        <taxon>Philodinidae</taxon>
        <taxon>Rotaria</taxon>
    </lineage>
</organism>
<gene>
    <name evidence="2" type="ORF">UXM345_LOCUS4912</name>
    <name evidence="1" type="ORF">XDN619_LOCUS5892</name>
</gene>
<evidence type="ECO:0000313" key="1">
    <source>
        <dbReference type="EMBL" id="CAF2035727.1"/>
    </source>
</evidence>
<dbReference type="EMBL" id="CAJOBF010000349">
    <property type="protein sequence ID" value="CAF3802816.1"/>
    <property type="molecule type" value="Genomic_DNA"/>
</dbReference>
<dbReference type="Proteomes" id="UP000663842">
    <property type="component" value="Unassembled WGS sequence"/>
</dbReference>
<evidence type="ECO:0008006" key="4">
    <source>
        <dbReference type="Google" id="ProtNLM"/>
    </source>
</evidence>
<sequence length="597" mass="68713">MSGNRYFCQLCINAPAHCSFDSLYIHINLVHGNDPSFKLRCELTPLCGSIYRTLRSYKSHIYKNHREFVGKPLDKVDTLSTSNDDLNNNFTLSTSNDDLNNNFTLSTSNDDLNNNFILYYADDYEFDQERTNNGNDENLQSTNECDEEMEVDYPLFTKTILEHDEEPFDMRSFRRYYAGLLLELCEKHLLSQNIITSITSNFPILFHIFLKIIKRTVSPANSATTTAVQIIKLEEIINQIIRTIEGAAKNEYQFIKSYKEFLQHEEPHKIQLNESGDCGYVIPIRKLIQNFLNKPDVIDLLVKNTNETILTTKKDKDLLLTYRDGTAAVTNKSLEKNTNSFLLQLYSDDVSVTNPIEPKKDEKKLSLFIISLMIYLQLFDHSNPSHRRIYFKAMIDDLNELQTQGLTLSTCIGRLNFAFNLLAADNLAANDLGGFQKNFNNGYFCRMCYISYTYKSIPLTDISFLLRSETSYENYLNQMLQLKNSIFGITRQSDFSNLIGFHPIRSLLFDIMHDFSEGVCMIIVQSALKELSASRILTYAQIEARLEAFEYGRNDQSNKPPTVRPKHFTNNHIPGSASQKLLLFQMLSIIFDDVSIV</sequence>
<evidence type="ECO:0000313" key="2">
    <source>
        <dbReference type="EMBL" id="CAF3802816.1"/>
    </source>
</evidence>
<protein>
    <recommendedName>
        <fullName evidence="4">C2H2-type domain-containing protein</fullName>
    </recommendedName>
</protein>
<evidence type="ECO:0000313" key="3">
    <source>
        <dbReference type="Proteomes" id="UP000663887"/>
    </source>
</evidence>
<proteinExistence type="predicted"/>